<comment type="caution">
    <text evidence="1">The sequence shown here is derived from an EMBL/GenBank/DDBJ whole genome shotgun (WGS) entry which is preliminary data.</text>
</comment>
<gene>
    <name evidence="1" type="ORF">JR316_0011743</name>
</gene>
<evidence type="ECO:0000313" key="1">
    <source>
        <dbReference type="EMBL" id="KAH9476172.1"/>
    </source>
</evidence>
<dbReference type="Proteomes" id="UP000664032">
    <property type="component" value="Unassembled WGS sequence"/>
</dbReference>
<accession>A0ACB8GLB5</accession>
<reference evidence="1" key="1">
    <citation type="submission" date="2021-10" db="EMBL/GenBank/DDBJ databases">
        <title>Psilocybe cubensis genome.</title>
        <authorList>
            <person name="Mckernan K.J."/>
            <person name="Crawford S."/>
            <person name="Trippe A."/>
            <person name="Kane L.T."/>
            <person name="Mclaughlin S."/>
        </authorList>
    </citation>
    <scope>NUCLEOTIDE SEQUENCE</scope>
    <source>
        <strain evidence="1">MGC-MH-2018</strain>
    </source>
</reference>
<name>A0ACB8GLB5_PSICU</name>
<dbReference type="EMBL" id="JAFIQS020000011">
    <property type="protein sequence ID" value="KAH9476172.1"/>
    <property type="molecule type" value="Genomic_DNA"/>
</dbReference>
<evidence type="ECO:0000313" key="2">
    <source>
        <dbReference type="Proteomes" id="UP000664032"/>
    </source>
</evidence>
<proteinExistence type="predicted"/>
<keyword evidence="2" id="KW-1185">Reference proteome</keyword>
<protein>
    <submittedName>
        <fullName evidence="1">Uncharacterized protein</fullName>
    </submittedName>
</protein>
<organism evidence="1 2">
    <name type="scientific">Psilocybe cubensis</name>
    <name type="common">Psychedelic mushroom</name>
    <name type="synonym">Stropharia cubensis</name>
    <dbReference type="NCBI Taxonomy" id="181762"/>
    <lineage>
        <taxon>Eukaryota</taxon>
        <taxon>Fungi</taxon>
        <taxon>Dikarya</taxon>
        <taxon>Basidiomycota</taxon>
        <taxon>Agaricomycotina</taxon>
        <taxon>Agaricomycetes</taxon>
        <taxon>Agaricomycetidae</taxon>
        <taxon>Agaricales</taxon>
        <taxon>Agaricineae</taxon>
        <taxon>Strophariaceae</taxon>
        <taxon>Psilocybe</taxon>
    </lineage>
</organism>
<sequence length="435" mass="48418">MAASLYDILPTSYGGRSAFARQDIPKGTSVLSCSGPYASVIFWKFRREVCAMCFAYAFESGKSKWSIKLGEDSKGAGGVWFCSEKCRDACLREYELFEGQGIGWWTQINAAFERLVNQMAKPSKPKTSTKIAPAARLAFLEDISAADVTQEFVDKAWMLAEDVSLEESKLGWVEVLTEFEMDTARFVLDGIVRKVAEDVNPAFPALDRVSSGRDGYCLGAGRWVDMLELQDNELSLVISKPYILTSRIRIYRFLRHLATSLSSQRKSTSGSSTPRGGANSTPPLLPFASITDKLRDCLSTSAEARAIMARDHGNVFGIWDMTTEDEGSEMLGWGAYVFGSYFNHGESFLDFGVSRIVNRLFSTDCAPNLKKFRNGRAIQFYSLRDIRAGEELCISYVDETNPSVLERARMLGADWFFDCRCARCVQELEALAIAG</sequence>